<protein>
    <submittedName>
        <fullName evidence="2">MBL fold metallo-hydrolase</fullName>
    </submittedName>
</protein>
<sequence length="258" mass="29661">MKATWFTVEEVDNKTFAISEYNHWEKVHSYLILGNKIACLIDTGLGIGNIKQITDSLTDLPVKVITTHVHWDHIGGHSLFDNISVHENDVEWMRNGIPVPIDNIKINLVKGVRKELLPENFNINDYDIFKGEPRHILNDGEKINLGNRELLVLHTPGHSPGHICLYEKERGYLYTGDLLYKGTLYAFYPSTNPNDYYKSIIKISKLDYVDKILPGHNDIVVNKKLIIEIRQAFEELKEKDLLKHGSGLHEYSSFKIKL</sequence>
<accession>A0A8A7K6Y1</accession>
<dbReference type="KEGG" id="ifn:GM661_05880"/>
<dbReference type="EMBL" id="CP046640">
    <property type="protein sequence ID" value="QTL97543.1"/>
    <property type="molecule type" value="Genomic_DNA"/>
</dbReference>
<dbReference type="InterPro" id="IPR050855">
    <property type="entry name" value="NDM-1-like"/>
</dbReference>
<keyword evidence="3" id="KW-1185">Reference proteome</keyword>
<name>A0A8A7K6Y1_9FIRM</name>
<evidence type="ECO:0000313" key="3">
    <source>
        <dbReference type="Proteomes" id="UP000665020"/>
    </source>
</evidence>
<dbReference type="Gene3D" id="3.60.15.10">
    <property type="entry name" value="Ribonuclease Z/Hydroxyacylglutathione hydrolase-like"/>
    <property type="match status" value="1"/>
</dbReference>
<dbReference type="PANTHER" id="PTHR42951">
    <property type="entry name" value="METALLO-BETA-LACTAMASE DOMAIN-CONTAINING"/>
    <property type="match status" value="1"/>
</dbReference>
<organism evidence="2 3">
    <name type="scientific">Iocasia fonsfrigidae</name>
    <dbReference type="NCBI Taxonomy" id="2682810"/>
    <lineage>
        <taxon>Bacteria</taxon>
        <taxon>Bacillati</taxon>
        <taxon>Bacillota</taxon>
        <taxon>Clostridia</taxon>
        <taxon>Halanaerobiales</taxon>
        <taxon>Halanaerobiaceae</taxon>
        <taxon>Iocasia</taxon>
    </lineage>
</organism>
<dbReference type="InterPro" id="IPR001279">
    <property type="entry name" value="Metallo-B-lactamas"/>
</dbReference>
<dbReference type="RefSeq" id="WP_230869176.1">
    <property type="nucleotide sequence ID" value="NZ_CP046640.1"/>
</dbReference>
<dbReference type="AlphaFoldDB" id="A0A8A7K6Y1"/>
<gene>
    <name evidence="2" type="ORF">GM661_05880</name>
</gene>
<dbReference type="SUPFAM" id="SSF56281">
    <property type="entry name" value="Metallo-hydrolase/oxidoreductase"/>
    <property type="match status" value="1"/>
</dbReference>
<feature type="domain" description="Metallo-beta-lactamase" evidence="1">
    <location>
        <begin position="26"/>
        <end position="216"/>
    </location>
</feature>
<dbReference type="SMART" id="SM00849">
    <property type="entry name" value="Lactamase_B"/>
    <property type="match status" value="1"/>
</dbReference>
<proteinExistence type="predicted"/>
<evidence type="ECO:0000259" key="1">
    <source>
        <dbReference type="SMART" id="SM00849"/>
    </source>
</evidence>
<dbReference type="InterPro" id="IPR036866">
    <property type="entry name" value="RibonucZ/Hydroxyglut_hydro"/>
</dbReference>
<dbReference type="Proteomes" id="UP000665020">
    <property type="component" value="Chromosome"/>
</dbReference>
<dbReference type="Pfam" id="PF00753">
    <property type="entry name" value="Lactamase_B"/>
    <property type="match status" value="1"/>
</dbReference>
<evidence type="ECO:0000313" key="2">
    <source>
        <dbReference type="EMBL" id="QTL97543.1"/>
    </source>
</evidence>
<reference evidence="2" key="1">
    <citation type="submission" date="2019-12" db="EMBL/GenBank/DDBJ databases">
        <authorList>
            <person name="zhang j."/>
            <person name="sun C.M."/>
        </authorList>
    </citation>
    <scope>NUCLEOTIDE SEQUENCE</scope>
    <source>
        <strain evidence="2">NS-1</strain>
    </source>
</reference>
<dbReference type="PANTHER" id="PTHR42951:SF22">
    <property type="entry name" value="METALLO BETA-LACTAMASE SUPERFAMILY LIPOPROTEIN"/>
    <property type="match status" value="1"/>
</dbReference>